<keyword evidence="4" id="KW-0689">Ribosomal protein</keyword>
<dbReference type="PANTHER" id="PTHR43420">
    <property type="entry name" value="ACETYLTRANSFERASE"/>
    <property type="match status" value="1"/>
</dbReference>
<reference evidence="4 5" key="1">
    <citation type="submission" date="2019-03" db="EMBL/GenBank/DDBJ databases">
        <title>Genomic Encyclopedia of Type Strains, Phase IV (KMG-IV): sequencing the most valuable type-strain genomes for metagenomic binning, comparative biology and taxonomic classification.</title>
        <authorList>
            <person name="Goeker M."/>
        </authorList>
    </citation>
    <scope>NUCLEOTIDE SEQUENCE [LARGE SCALE GENOMIC DNA]</scope>
    <source>
        <strain evidence="4 5">DSM 21667</strain>
    </source>
</reference>
<name>A0A4R6Z4H8_9GAMM</name>
<dbReference type="InterPro" id="IPR016181">
    <property type="entry name" value="Acyl_CoA_acyltransferase"/>
</dbReference>
<keyword evidence="1" id="KW-0808">Transferase</keyword>
<dbReference type="RefSeq" id="WP_133817711.1">
    <property type="nucleotide sequence ID" value="NZ_SNZH01000003.1"/>
</dbReference>
<dbReference type="EMBL" id="SNZH01000003">
    <property type="protein sequence ID" value="TDR46570.1"/>
    <property type="molecule type" value="Genomic_DNA"/>
</dbReference>
<gene>
    <name evidence="4" type="ORF">DFR29_103104</name>
</gene>
<dbReference type="InterPro" id="IPR000182">
    <property type="entry name" value="GNAT_dom"/>
</dbReference>
<dbReference type="PROSITE" id="PS51186">
    <property type="entry name" value="GNAT"/>
    <property type="match status" value="1"/>
</dbReference>
<keyword evidence="5" id="KW-1185">Reference proteome</keyword>
<feature type="domain" description="N-acetyltransferase" evidence="3">
    <location>
        <begin position="17"/>
        <end position="169"/>
    </location>
</feature>
<dbReference type="Pfam" id="PF00583">
    <property type="entry name" value="Acetyltransf_1"/>
    <property type="match status" value="1"/>
</dbReference>
<evidence type="ECO:0000256" key="2">
    <source>
        <dbReference type="ARBA" id="ARBA00023315"/>
    </source>
</evidence>
<evidence type="ECO:0000259" key="3">
    <source>
        <dbReference type="PROSITE" id="PS51186"/>
    </source>
</evidence>
<proteinExistence type="predicted"/>
<protein>
    <submittedName>
        <fullName evidence="4">Ribosomal protein S18 acetylase RimI-like enzyme</fullName>
    </submittedName>
</protein>
<dbReference type="Gene3D" id="3.40.630.30">
    <property type="match status" value="1"/>
</dbReference>
<dbReference type="PANTHER" id="PTHR43420:SF51">
    <property type="entry name" value="PEPTIDYL-LYSINE N-ACETYLTRANSFERASE YIAC"/>
    <property type="match status" value="1"/>
</dbReference>
<dbReference type="OrthoDB" id="5525374at2"/>
<dbReference type="GO" id="GO:0005840">
    <property type="term" value="C:ribosome"/>
    <property type="evidence" value="ECO:0007669"/>
    <property type="project" value="UniProtKB-KW"/>
</dbReference>
<dbReference type="AlphaFoldDB" id="A0A4R6Z4H8"/>
<evidence type="ECO:0000313" key="4">
    <source>
        <dbReference type="EMBL" id="TDR46570.1"/>
    </source>
</evidence>
<dbReference type="CDD" id="cd04301">
    <property type="entry name" value="NAT_SF"/>
    <property type="match status" value="1"/>
</dbReference>
<evidence type="ECO:0000313" key="5">
    <source>
        <dbReference type="Proteomes" id="UP000295293"/>
    </source>
</evidence>
<dbReference type="GO" id="GO:0016747">
    <property type="term" value="F:acyltransferase activity, transferring groups other than amino-acyl groups"/>
    <property type="evidence" value="ECO:0007669"/>
    <property type="project" value="InterPro"/>
</dbReference>
<comment type="caution">
    <text evidence="4">The sequence shown here is derived from an EMBL/GenBank/DDBJ whole genome shotgun (WGS) entry which is preliminary data.</text>
</comment>
<evidence type="ECO:0000256" key="1">
    <source>
        <dbReference type="ARBA" id="ARBA00022679"/>
    </source>
</evidence>
<keyword evidence="2" id="KW-0012">Acyltransferase</keyword>
<sequence length="173" mass="20227">MSKLALAMRLMPHCPQLEFVPEQEADTAFLRDLYASTRWQEVSQVPWTDQARREFLYDQFQLQRDHYRKNYVGAELLVVRQHGQPIGRIYLYPSPREIRLMDIALVDSKRGLGLGRCMIEALMQLAREDAAEITLHVEPNNPALHLYERLGFRLIEERGVYHFLGWTPPGYTA</sequence>
<dbReference type="Proteomes" id="UP000295293">
    <property type="component" value="Unassembled WGS sequence"/>
</dbReference>
<keyword evidence="4" id="KW-0687">Ribonucleoprotein</keyword>
<dbReference type="InterPro" id="IPR050680">
    <property type="entry name" value="YpeA/RimI_acetyltransf"/>
</dbReference>
<dbReference type="SUPFAM" id="SSF55729">
    <property type="entry name" value="Acyl-CoA N-acyltransferases (Nat)"/>
    <property type="match status" value="1"/>
</dbReference>
<organism evidence="4 5">
    <name type="scientific">Tahibacter aquaticus</name>
    <dbReference type="NCBI Taxonomy" id="520092"/>
    <lineage>
        <taxon>Bacteria</taxon>
        <taxon>Pseudomonadati</taxon>
        <taxon>Pseudomonadota</taxon>
        <taxon>Gammaproteobacteria</taxon>
        <taxon>Lysobacterales</taxon>
        <taxon>Rhodanobacteraceae</taxon>
        <taxon>Tahibacter</taxon>
    </lineage>
</organism>
<accession>A0A4R6Z4H8</accession>